<dbReference type="AlphaFoldDB" id="A0A931F8V2"/>
<name>A0A931F8V2_9FIRM</name>
<reference evidence="11" key="1">
    <citation type="submission" date="2020-11" db="EMBL/GenBank/DDBJ databases">
        <title>Halonatronomonas betainensis gen. nov., sp. nov. a novel haloalkaliphilic representative of the family Halanaerobiacae capable of betaine degradation.</title>
        <authorList>
            <person name="Boltyanskaya Y."/>
            <person name="Kevbrin V."/>
            <person name="Detkova E."/>
            <person name="Grouzdev D.S."/>
            <person name="Koziaeva V."/>
            <person name="Zhilina T."/>
        </authorList>
    </citation>
    <scope>NUCLEOTIDE SEQUENCE</scope>
    <source>
        <strain evidence="11">Z-7014</strain>
    </source>
</reference>
<evidence type="ECO:0000256" key="6">
    <source>
        <dbReference type="ARBA" id="ARBA00023082"/>
    </source>
</evidence>
<evidence type="ECO:0000259" key="9">
    <source>
        <dbReference type="Pfam" id="PF04552"/>
    </source>
</evidence>
<comment type="caution">
    <text evidence="11">The sequence shown here is derived from an EMBL/GenBank/DDBJ whole genome shotgun (WGS) entry which is preliminary data.</text>
</comment>
<dbReference type="PIRSF" id="PIRSF000774">
    <property type="entry name" value="RpoN"/>
    <property type="match status" value="1"/>
</dbReference>
<keyword evidence="12" id="KW-1185">Reference proteome</keyword>
<evidence type="ECO:0000256" key="4">
    <source>
        <dbReference type="ARBA" id="ARBA00022695"/>
    </source>
</evidence>
<evidence type="ECO:0000259" key="10">
    <source>
        <dbReference type="Pfam" id="PF04963"/>
    </source>
</evidence>
<evidence type="ECO:0000256" key="8">
    <source>
        <dbReference type="ARBA" id="ARBA00023163"/>
    </source>
</evidence>
<dbReference type="InterPro" id="IPR000394">
    <property type="entry name" value="RNA_pol_sigma_54"/>
</dbReference>
<dbReference type="InterPro" id="IPR007634">
    <property type="entry name" value="RNA_pol_sigma_54_DNA-bd"/>
</dbReference>
<protein>
    <submittedName>
        <fullName evidence="11">RNA polymerase factor sigma-54</fullName>
    </submittedName>
</protein>
<evidence type="ECO:0000313" key="12">
    <source>
        <dbReference type="Proteomes" id="UP000621436"/>
    </source>
</evidence>
<dbReference type="RefSeq" id="WP_270452419.1">
    <property type="nucleotide sequence ID" value="NZ_JADPIE010000001.1"/>
</dbReference>
<dbReference type="PANTHER" id="PTHR32248:SF4">
    <property type="entry name" value="RNA POLYMERASE SIGMA-54 FACTOR"/>
    <property type="match status" value="1"/>
</dbReference>
<dbReference type="GO" id="GO:0001216">
    <property type="term" value="F:DNA-binding transcription activator activity"/>
    <property type="evidence" value="ECO:0007669"/>
    <property type="project" value="InterPro"/>
</dbReference>
<evidence type="ECO:0000313" key="11">
    <source>
        <dbReference type="EMBL" id="MBF8435749.1"/>
    </source>
</evidence>
<organism evidence="11 12">
    <name type="scientific">Halonatronomonas betaini</name>
    <dbReference type="NCBI Taxonomy" id="2778430"/>
    <lineage>
        <taxon>Bacteria</taxon>
        <taxon>Bacillati</taxon>
        <taxon>Bacillota</taxon>
        <taxon>Clostridia</taxon>
        <taxon>Halanaerobiales</taxon>
        <taxon>Halarsenatibacteraceae</taxon>
        <taxon>Halonatronomonas</taxon>
    </lineage>
</organism>
<dbReference type="GO" id="GO:0000428">
    <property type="term" value="C:DNA-directed RNA polymerase complex"/>
    <property type="evidence" value="ECO:0007669"/>
    <property type="project" value="UniProtKB-KW"/>
</dbReference>
<evidence type="ECO:0000256" key="2">
    <source>
        <dbReference type="ARBA" id="ARBA00022478"/>
    </source>
</evidence>
<keyword evidence="8" id="KW-0804">Transcription</keyword>
<keyword evidence="2" id="KW-0240">DNA-directed RNA polymerase</keyword>
<dbReference type="Pfam" id="PF04552">
    <property type="entry name" value="Sigma54_DBD"/>
    <property type="match status" value="1"/>
</dbReference>
<evidence type="ECO:0000256" key="5">
    <source>
        <dbReference type="ARBA" id="ARBA00023015"/>
    </source>
</evidence>
<dbReference type="GO" id="GO:0016987">
    <property type="term" value="F:sigma factor activity"/>
    <property type="evidence" value="ECO:0007669"/>
    <property type="project" value="UniProtKB-KW"/>
</dbReference>
<dbReference type="InterPro" id="IPR007046">
    <property type="entry name" value="RNA_pol_sigma_54_core-bd"/>
</dbReference>
<dbReference type="Pfam" id="PF00309">
    <property type="entry name" value="Sigma54_AID"/>
    <property type="match status" value="1"/>
</dbReference>
<dbReference type="Pfam" id="PF04963">
    <property type="entry name" value="Sigma54_CBD"/>
    <property type="match status" value="1"/>
</dbReference>
<dbReference type="PANTHER" id="PTHR32248">
    <property type="entry name" value="RNA POLYMERASE SIGMA-54 FACTOR"/>
    <property type="match status" value="1"/>
</dbReference>
<comment type="similarity">
    <text evidence="1">Belongs to the sigma-54 factor family.</text>
</comment>
<dbReference type="Proteomes" id="UP000621436">
    <property type="component" value="Unassembled WGS sequence"/>
</dbReference>
<keyword evidence="6" id="KW-0731">Sigma factor</keyword>
<keyword evidence="7" id="KW-0238">DNA-binding</keyword>
<dbReference type="GO" id="GO:0016779">
    <property type="term" value="F:nucleotidyltransferase activity"/>
    <property type="evidence" value="ECO:0007669"/>
    <property type="project" value="UniProtKB-KW"/>
</dbReference>
<dbReference type="GO" id="GO:0003677">
    <property type="term" value="F:DNA binding"/>
    <property type="evidence" value="ECO:0007669"/>
    <property type="project" value="UniProtKB-KW"/>
</dbReference>
<dbReference type="EMBL" id="JADPIE010000001">
    <property type="protein sequence ID" value="MBF8435749.1"/>
    <property type="molecule type" value="Genomic_DNA"/>
</dbReference>
<keyword evidence="5" id="KW-0805">Transcription regulation</keyword>
<evidence type="ECO:0000256" key="1">
    <source>
        <dbReference type="ARBA" id="ARBA00008798"/>
    </source>
</evidence>
<feature type="domain" description="RNA polymerase sigma factor 54 core-binding" evidence="10">
    <location>
        <begin position="86"/>
        <end position="274"/>
    </location>
</feature>
<dbReference type="PROSITE" id="PS00717">
    <property type="entry name" value="SIGMA54_1"/>
    <property type="match status" value="1"/>
</dbReference>
<feature type="domain" description="RNA polymerase sigma factor 54 DNA-binding" evidence="9">
    <location>
        <begin position="288"/>
        <end position="442"/>
    </location>
</feature>
<dbReference type="Gene3D" id="1.10.10.60">
    <property type="entry name" value="Homeodomain-like"/>
    <property type="match status" value="1"/>
</dbReference>
<sequence length="446" mass="51902">MDLKMDINIEQRQELIMTPKLQMAIKLLQFSSLELEEYLDEELLENPILEKEDKKEEWEESLEDHYNSKNFRSVSNSSEGKDRESFESYTNYRPGLLEHLESQLYEVLPESELELGQYIIGSLNQEGLLIPSIEEIAEETGRDPVLINKVLEKIQRLDPVGIASRTIKEALLIQLETLGGNNELAIKIVTGCWDKLNELSIKKLKKKYKVTEEEVLYALEKIKNLQPRPASLYSNDELKTDYIEPDIIIKKDKEDYYAELNSTNTPLLSINPKYYSLMKNTEDDETNEFLKKKFKAAIWLIRAIEHRRMTLLKISNVLINRQKEFLDKGVKYLKPLTMQEVADEIEMHESTVSRASNDKYVQTPQGLYTMKFFFASGVDNRSSASIKALITEYINKEDKDKPYSDNKLSEILTNNEGIDLSRRTIAKYRNSLDIPSSVERKKWKRC</sequence>
<dbReference type="NCBIfam" id="TIGR02395">
    <property type="entry name" value="rpoN_sigma"/>
    <property type="match status" value="1"/>
</dbReference>
<keyword evidence="3" id="KW-0808">Transferase</keyword>
<gene>
    <name evidence="11" type="primary">rpoN</name>
    <name evidence="11" type="ORF">I0Q91_01525</name>
</gene>
<accession>A0A931F8V2</accession>
<dbReference type="Gene3D" id="1.10.10.1330">
    <property type="entry name" value="RNA polymerase sigma-54 factor, core-binding domain"/>
    <property type="match status" value="1"/>
</dbReference>
<dbReference type="PROSITE" id="PS00718">
    <property type="entry name" value="SIGMA54_2"/>
    <property type="match status" value="1"/>
</dbReference>
<dbReference type="PRINTS" id="PR00045">
    <property type="entry name" value="SIGMA54FCT"/>
</dbReference>
<dbReference type="InterPro" id="IPR038709">
    <property type="entry name" value="RpoN_core-bd_sf"/>
</dbReference>
<dbReference type="GO" id="GO:0006352">
    <property type="term" value="P:DNA-templated transcription initiation"/>
    <property type="evidence" value="ECO:0007669"/>
    <property type="project" value="InterPro"/>
</dbReference>
<proteinExistence type="inferred from homology"/>
<evidence type="ECO:0000256" key="7">
    <source>
        <dbReference type="ARBA" id="ARBA00023125"/>
    </source>
</evidence>
<evidence type="ECO:0000256" key="3">
    <source>
        <dbReference type="ARBA" id="ARBA00022679"/>
    </source>
</evidence>
<dbReference type="PROSITE" id="PS50044">
    <property type="entry name" value="SIGMA54_3"/>
    <property type="match status" value="1"/>
</dbReference>
<keyword evidence="4" id="KW-0548">Nucleotidyltransferase</keyword>